<keyword evidence="2" id="KW-1185">Reference proteome</keyword>
<evidence type="ECO:0000313" key="1">
    <source>
        <dbReference type="EMBL" id="KAJ1117342.1"/>
    </source>
</evidence>
<name>A0AAV7NMU8_PLEWA</name>
<comment type="caution">
    <text evidence="1">The sequence shown here is derived from an EMBL/GenBank/DDBJ whole genome shotgun (WGS) entry which is preliminary data.</text>
</comment>
<dbReference type="Proteomes" id="UP001066276">
    <property type="component" value="Chromosome 8"/>
</dbReference>
<protein>
    <submittedName>
        <fullName evidence="1">Uncharacterized protein</fullName>
    </submittedName>
</protein>
<organism evidence="1 2">
    <name type="scientific">Pleurodeles waltl</name>
    <name type="common">Iberian ribbed newt</name>
    <dbReference type="NCBI Taxonomy" id="8319"/>
    <lineage>
        <taxon>Eukaryota</taxon>
        <taxon>Metazoa</taxon>
        <taxon>Chordata</taxon>
        <taxon>Craniata</taxon>
        <taxon>Vertebrata</taxon>
        <taxon>Euteleostomi</taxon>
        <taxon>Amphibia</taxon>
        <taxon>Batrachia</taxon>
        <taxon>Caudata</taxon>
        <taxon>Salamandroidea</taxon>
        <taxon>Salamandridae</taxon>
        <taxon>Pleurodelinae</taxon>
        <taxon>Pleurodeles</taxon>
    </lineage>
</organism>
<evidence type="ECO:0000313" key="2">
    <source>
        <dbReference type="Proteomes" id="UP001066276"/>
    </source>
</evidence>
<gene>
    <name evidence="1" type="ORF">NDU88_005542</name>
</gene>
<accession>A0AAV7NMU8</accession>
<dbReference type="AlphaFoldDB" id="A0AAV7NMU8"/>
<sequence length="99" mass="11119">MSAAQWRLCDGGVGDGKKLGMSRGVYQNEDDENLDYDPDSEELEGELREWECVEREAEVDVNKGLEQGLKGQRSVFSVLQKSVADGVNIQEGQKWNQKL</sequence>
<dbReference type="EMBL" id="JANPWB010000012">
    <property type="protein sequence ID" value="KAJ1117342.1"/>
    <property type="molecule type" value="Genomic_DNA"/>
</dbReference>
<proteinExistence type="predicted"/>
<reference evidence="1" key="1">
    <citation type="journal article" date="2022" name="bioRxiv">
        <title>Sequencing and chromosome-scale assembly of the giantPleurodeles waltlgenome.</title>
        <authorList>
            <person name="Brown T."/>
            <person name="Elewa A."/>
            <person name="Iarovenko S."/>
            <person name="Subramanian E."/>
            <person name="Araus A.J."/>
            <person name="Petzold A."/>
            <person name="Susuki M."/>
            <person name="Suzuki K.-i.T."/>
            <person name="Hayashi T."/>
            <person name="Toyoda A."/>
            <person name="Oliveira C."/>
            <person name="Osipova E."/>
            <person name="Leigh N.D."/>
            <person name="Simon A."/>
            <person name="Yun M.H."/>
        </authorList>
    </citation>
    <scope>NUCLEOTIDE SEQUENCE</scope>
    <source>
        <strain evidence="1">20211129_DDA</strain>
        <tissue evidence="1">Liver</tissue>
    </source>
</reference>